<feature type="domain" description="UspA" evidence="2">
    <location>
        <begin position="2"/>
        <end position="140"/>
    </location>
</feature>
<evidence type="ECO:0000313" key="3">
    <source>
        <dbReference type="EMBL" id="SDQ56722.1"/>
    </source>
</evidence>
<reference evidence="4" key="1">
    <citation type="submission" date="2016-10" db="EMBL/GenBank/DDBJ databases">
        <authorList>
            <person name="Varghese N."/>
            <person name="Submissions S."/>
        </authorList>
    </citation>
    <scope>NUCLEOTIDE SEQUENCE [LARGE SCALE GENOMIC DNA]</scope>
    <source>
        <strain evidence="4">DSM 24767</strain>
    </source>
</reference>
<dbReference type="Pfam" id="PF00582">
    <property type="entry name" value="Usp"/>
    <property type="match status" value="1"/>
</dbReference>
<protein>
    <submittedName>
        <fullName evidence="3">Nucleotide-binding universal stress protein, UspA family</fullName>
    </submittedName>
</protein>
<dbReference type="STRING" id="1095778.SAMN04489842_1194"/>
<dbReference type="InterPro" id="IPR006015">
    <property type="entry name" value="Universal_stress_UspA"/>
</dbReference>
<dbReference type="PANTHER" id="PTHR46268">
    <property type="entry name" value="STRESS RESPONSE PROTEIN NHAX"/>
    <property type="match status" value="1"/>
</dbReference>
<dbReference type="InterPro" id="IPR006016">
    <property type="entry name" value="UspA"/>
</dbReference>
<evidence type="ECO:0000259" key="2">
    <source>
        <dbReference type="Pfam" id="PF00582"/>
    </source>
</evidence>
<accession>A0A1H1BXR4</accession>
<evidence type="ECO:0000313" key="4">
    <source>
        <dbReference type="Proteomes" id="UP000198848"/>
    </source>
</evidence>
<evidence type="ECO:0000256" key="1">
    <source>
        <dbReference type="ARBA" id="ARBA00008791"/>
    </source>
</evidence>
<dbReference type="InterPro" id="IPR014729">
    <property type="entry name" value="Rossmann-like_a/b/a_fold"/>
</dbReference>
<dbReference type="RefSeq" id="WP_090378704.1">
    <property type="nucleotide sequence ID" value="NZ_FNLC01000001.1"/>
</dbReference>
<keyword evidence="4" id="KW-1185">Reference proteome</keyword>
<dbReference type="EMBL" id="FNLC01000001">
    <property type="protein sequence ID" value="SDQ56722.1"/>
    <property type="molecule type" value="Genomic_DNA"/>
</dbReference>
<gene>
    <name evidence="3" type="ORF">SAMN04489842_1194</name>
</gene>
<dbReference type="PRINTS" id="PR01438">
    <property type="entry name" value="UNVRSLSTRESS"/>
</dbReference>
<dbReference type="Gene3D" id="3.40.50.620">
    <property type="entry name" value="HUPs"/>
    <property type="match status" value="1"/>
</dbReference>
<dbReference type="OrthoDB" id="105697at2157"/>
<name>A0A1H1BXR4_NATTX</name>
<dbReference type="PANTHER" id="PTHR46268:SF24">
    <property type="entry name" value="UNIVERSAL STRESS PROTEIN"/>
    <property type="match status" value="1"/>
</dbReference>
<dbReference type="CDD" id="cd00293">
    <property type="entry name" value="USP-like"/>
    <property type="match status" value="1"/>
</dbReference>
<proteinExistence type="inferred from homology"/>
<sequence>MHVLVPIDDSDPARAALEWAVATYPDADVTALHVVEPSLAAYSETDANPYDFKLAADADGEIADTLFETATDRAAEHGVSLTTELLVGSPARAIVQFATDEEVDRIVVGSHGRTGISRVLLGSVAEQVVRRAPMSVTVVR</sequence>
<dbReference type="SUPFAM" id="SSF52402">
    <property type="entry name" value="Adenine nucleotide alpha hydrolases-like"/>
    <property type="match status" value="1"/>
</dbReference>
<organism evidence="3 4">
    <name type="scientific">Natronobacterium texcoconense</name>
    <dbReference type="NCBI Taxonomy" id="1095778"/>
    <lineage>
        <taxon>Archaea</taxon>
        <taxon>Methanobacteriati</taxon>
        <taxon>Methanobacteriota</taxon>
        <taxon>Stenosarchaea group</taxon>
        <taxon>Halobacteria</taxon>
        <taxon>Halobacteriales</taxon>
        <taxon>Natrialbaceae</taxon>
        <taxon>Natronobacterium</taxon>
    </lineage>
</organism>
<dbReference type="Proteomes" id="UP000198848">
    <property type="component" value="Unassembled WGS sequence"/>
</dbReference>
<comment type="similarity">
    <text evidence="1">Belongs to the universal stress protein A family.</text>
</comment>
<dbReference type="AlphaFoldDB" id="A0A1H1BXR4"/>